<evidence type="ECO:0008006" key="3">
    <source>
        <dbReference type="Google" id="ProtNLM"/>
    </source>
</evidence>
<dbReference type="AlphaFoldDB" id="A0A0E0LGM2"/>
<evidence type="ECO:0000313" key="1">
    <source>
        <dbReference type="EnsemblPlants" id="OPUNC07G01700.1"/>
    </source>
</evidence>
<dbReference type="HOGENOM" id="CLU_157689_0_0_1"/>
<protein>
    <recommendedName>
        <fullName evidence="3">BZIP domain-containing protein</fullName>
    </recommendedName>
</protein>
<evidence type="ECO:0000313" key="2">
    <source>
        <dbReference type="Proteomes" id="UP000026962"/>
    </source>
</evidence>
<proteinExistence type="predicted"/>
<sequence length="110" mass="11820">MQSLHEAMQLDFGLPDMDVGFGLFGVDAAAAFGYDCVASDAAGLSPVVRAVPGNIAGADDGNGGDMLLYCDGGGEDDEEERRRRLRRKISNRESARRDYKIIPRPDGRSA</sequence>
<dbReference type="Proteomes" id="UP000026962">
    <property type="component" value="Chromosome 7"/>
</dbReference>
<reference evidence="1" key="2">
    <citation type="submission" date="2018-05" db="EMBL/GenBank/DDBJ databases">
        <title>OpunRS2 (Oryza punctata Reference Sequence Version 2).</title>
        <authorList>
            <person name="Zhang J."/>
            <person name="Kudrna D."/>
            <person name="Lee S."/>
            <person name="Talag J."/>
            <person name="Welchert J."/>
            <person name="Wing R.A."/>
        </authorList>
    </citation>
    <scope>NUCLEOTIDE SEQUENCE [LARGE SCALE GENOMIC DNA]</scope>
</reference>
<dbReference type="OMA" id="GYDCVAS"/>
<dbReference type="EnsemblPlants" id="OPUNC07G01700.1">
    <property type="protein sequence ID" value="OPUNC07G01700.1"/>
    <property type="gene ID" value="OPUNC07G01700"/>
</dbReference>
<keyword evidence="2" id="KW-1185">Reference proteome</keyword>
<organism evidence="1">
    <name type="scientific">Oryza punctata</name>
    <name type="common">Red rice</name>
    <dbReference type="NCBI Taxonomy" id="4537"/>
    <lineage>
        <taxon>Eukaryota</taxon>
        <taxon>Viridiplantae</taxon>
        <taxon>Streptophyta</taxon>
        <taxon>Embryophyta</taxon>
        <taxon>Tracheophyta</taxon>
        <taxon>Spermatophyta</taxon>
        <taxon>Magnoliopsida</taxon>
        <taxon>Liliopsida</taxon>
        <taxon>Poales</taxon>
        <taxon>Poaceae</taxon>
        <taxon>BOP clade</taxon>
        <taxon>Oryzoideae</taxon>
        <taxon>Oryzeae</taxon>
        <taxon>Oryzinae</taxon>
        <taxon>Oryza</taxon>
    </lineage>
</organism>
<accession>A0A0E0LGM2</accession>
<dbReference type="Gramene" id="OPUNC07G01700.1">
    <property type="protein sequence ID" value="OPUNC07G01700.1"/>
    <property type="gene ID" value="OPUNC07G01700"/>
</dbReference>
<name>A0A0E0LGM2_ORYPU</name>
<reference evidence="1" key="1">
    <citation type="submission" date="2015-04" db="UniProtKB">
        <authorList>
            <consortium name="EnsemblPlants"/>
        </authorList>
    </citation>
    <scope>IDENTIFICATION</scope>
</reference>